<reference evidence="14" key="1">
    <citation type="submission" date="2022-12" db="EMBL/GenBank/DDBJ databases">
        <title>Genome assemblies of Blomia tropicalis.</title>
        <authorList>
            <person name="Cui Y."/>
        </authorList>
    </citation>
    <scope>NUCLEOTIDE SEQUENCE</scope>
    <source>
        <tissue evidence="14">Adult mites</tissue>
    </source>
</reference>
<evidence type="ECO:0000313" key="15">
    <source>
        <dbReference type="Proteomes" id="UP001142055"/>
    </source>
</evidence>
<comment type="caution">
    <text evidence="14">The sequence shown here is derived from an EMBL/GenBank/DDBJ whole genome shotgun (WGS) entry which is preliminary data.</text>
</comment>
<evidence type="ECO:0000256" key="6">
    <source>
        <dbReference type="ARBA" id="ARBA00023159"/>
    </source>
</evidence>
<comment type="similarity">
    <text evidence="2">Belongs to the P-Pant transferase superfamily. AcpS family.</text>
</comment>
<dbReference type="EMBL" id="JAPWDV010000003">
    <property type="protein sequence ID" value="KAJ6218436.1"/>
    <property type="molecule type" value="Genomic_DNA"/>
</dbReference>
<dbReference type="PANTHER" id="PTHR13186">
    <property type="entry name" value="MEDIATOR OF RNA POLYMERASE II TRANSCRIPTION SUBUNIT 31"/>
    <property type="match status" value="1"/>
</dbReference>
<comment type="catalytic activity">
    <reaction evidence="10">
        <text>apo-[ACP] + acetyl-CoA = acetyl-[ACP] + adenosine 3',5'-bisphosphate + H(+)</text>
        <dbReference type="Rhea" id="RHEA:46564"/>
        <dbReference type="Rhea" id="RHEA-COMP:9621"/>
        <dbReference type="Rhea" id="RHEA-COMP:9690"/>
        <dbReference type="ChEBI" id="CHEBI:15378"/>
        <dbReference type="ChEBI" id="CHEBI:29999"/>
        <dbReference type="ChEBI" id="CHEBI:57288"/>
        <dbReference type="ChEBI" id="CHEBI:58343"/>
        <dbReference type="ChEBI" id="CHEBI:78446"/>
    </reaction>
    <physiologicalReaction direction="left-to-right" evidence="10">
        <dbReference type="Rhea" id="RHEA:46565"/>
    </physiologicalReaction>
</comment>
<evidence type="ECO:0000256" key="4">
    <source>
        <dbReference type="ARBA" id="ARBA00022679"/>
    </source>
</evidence>
<dbReference type="Pfam" id="PF01648">
    <property type="entry name" value="ACPS"/>
    <property type="match status" value="1"/>
</dbReference>
<keyword evidence="6 11" id="KW-0010">Activator</keyword>
<comment type="function">
    <text evidence="11">Component of the Mediator complex, a coactivator involved in the regulated transcription of nearly all RNA polymerase II-dependent genes. Mediator functions as a bridge to convey information from gene-specific regulatory proteins to the basal RNA polymerase II transcription machinery. Mediator is recruited to promoters by direct interactions with regulatory proteins and serves as a scaffold for the assembly of a functional preinitiation complex with RNA polymerase II and the general transcription factors.</text>
</comment>
<dbReference type="Gene3D" id="1.10.10.1340">
    <property type="entry name" value="Mediator of RNA polymerase II, submodule Med31 (Soh1)"/>
    <property type="match status" value="1"/>
</dbReference>
<sequence length="355" mass="41917">MTGVCKGGILRWAVNTTSWNPSRIEWVTAMRLVGNDEERSRINRFVFKKHAKHAIVGRLLIRQCCNDFLGIGRFTFSDEHQSDQLTIKRSEKGKPILIQKDIDGNEVTFDQFQFNISHSGDYCVLAADSNTTELGVDIMKVEYSGGINRINDFFRIMHRQFSLEEWKYINQLETNQSRLERFIRLWSLKESLVKAQGSGIVFPLSKISFTCPSELTSPEQQMRLIRLHPSMDNGWKIESEDKIRLQIELEFVQCLANPNYLNYLAQRGYFKDKSFINYLDYLQYWKKPEYAKFIKYPMCLHFLDLLQHEHFRRELTSTQCAKFIDDQIILHWHHYARKRTKLFQNVQPNKHTNGS</sequence>
<gene>
    <name evidence="14" type="ORF">RDWZM_009593</name>
</gene>
<evidence type="ECO:0000256" key="11">
    <source>
        <dbReference type="RuleBase" id="RU364129"/>
    </source>
</evidence>
<dbReference type="FunFam" id="1.10.10.1340:FF:000001">
    <property type="entry name" value="Mediator of RNA polymerase II transcription subunit 31"/>
    <property type="match status" value="1"/>
</dbReference>
<dbReference type="Proteomes" id="UP001142055">
    <property type="component" value="Chromosome 3"/>
</dbReference>
<keyword evidence="8 11" id="KW-0539">Nucleus</keyword>
<dbReference type="GO" id="GO:0003712">
    <property type="term" value="F:transcription coregulator activity"/>
    <property type="evidence" value="ECO:0007669"/>
    <property type="project" value="InterPro"/>
</dbReference>
<dbReference type="InterPro" id="IPR055066">
    <property type="entry name" value="AASDHPPT_N"/>
</dbReference>
<evidence type="ECO:0000259" key="13">
    <source>
        <dbReference type="Pfam" id="PF22624"/>
    </source>
</evidence>
<dbReference type="Pfam" id="PF05669">
    <property type="entry name" value="Med31"/>
    <property type="match status" value="1"/>
</dbReference>
<dbReference type="InterPro" id="IPR038089">
    <property type="entry name" value="Med31_sf"/>
</dbReference>
<evidence type="ECO:0000256" key="1">
    <source>
        <dbReference type="ARBA" id="ARBA00004123"/>
    </source>
</evidence>
<dbReference type="GO" id="GO:0008897">
    <property type="term" value="F:holo-[acyl-carrier-protein] synthase activity"/>
    <property type="evidence" value="ECO:0007669"/>
    <property type="project" value="UniProtKB-EC"/>
</dbReference>
<dbReference type="Pfam" id="PF22624">
    <property type="entry name" value="AASDHPPT_N"/>
    <property type="match status" value="1"/>
</dbReference>
<dbReference type="Gene3D" id="3.90.470.20">
    <property type="entry name" value="4'-phosphopantetheinyl transferase domain"/>
    <property type="match status" value="1"/>
</dbReference>
<evidence type="ECO:0000256" key="9">
    <source>
        <dbReference type="ARBA" id="ARBA00048641"/>
    </source>
</evidence>
<feature type="domain" description="4'-phosphopantetheinyl transferase N-terminal" evidence="13">
    <location>
        <begin position="18"/>
        <end position="129"/>
    </location>
</feature>
<evidence type="ECO:0000256" key="10">
    <source>
        <dbReference type="ARBA" id="ARBA00048794"/>
    </source>
</evidence>
<evidence type="ECO:0000256" key="7">
    <source>
        <dbReference type="ARBA" id="ARBA00023163"/>
    </source>
</evidence>
<dbReference type="InterPro" id="IPR037143">
    <property type="entry name" value="4-PPantetheinyl_Trfase_dom_sf"/>
</dbReference>
<feature type="domain" description="4'-phosphopantetheinyl transferase" evidence="12">
    <location>
        <begin position="134"/>
        <end position="213"/>
    </location>
</feature>
<dbReference type="InterPro" id="IPR008831">
    <property type="entry name" value="Mediator_Med31"/>
</dbReference>
<name>A0A9Q0RL79_BLOTA</name>
<evidence type="ECO:0000256" key="5">
    <source>
        <dbReference type="ARBA" id="ARBA00023015"/>
    </source>
</evidence>
<proteinExistence type="inferred from homology"/>
<comment type="subcellular location">
    <subcellularLocation>
        <location evidence="1 11">Nucleus</location>
    </subcellularLocation>
</comment>
<evidence type="ECO:0000256" key="8">
    <source>
        <dbReference type="ARBA" id="ARBA00023242"/>
    </source>
</evidence>
<dbReference type="GO" id="GO:0000287">
    <property type="term" value="F:magnesium ion binding"/>
    <property type="evidence" value="ECO:0007669"/>
    <property type="project" value="InterPro"/>
</dbReference>
<evidence type="ECO:0000259" key="12">
    <source>
        <dbReference type="Pfam" id="PF01648"/>
    </source>
</evidence>
<comment type="subunit">
    <text evidence="11">Component of the Mediator complex.</text>
</comment>
<protein>
    <recommendedName>
        <fullName evidence="11">Mediator of RNA polymerase II transcription subunit 31</fullName>
    </recommendedName>
</protein>
<dbReference type="SUPFAM" id="SSF56214">
    <property type="entry name" value="4'-phosphopantetheinyl transferase"/>
    <property type="match status" value="2"/>
</dbReference>
<evidence type="ECO:0000256" key="2">
    <source>
        <dbReference type="ARBA" id="ARBA00006195"/>
    </source>
</evidence>
<keyword evidence="5 11" id="KW-0805">Transcription regulation</keyword>
<dbReference type="InterPro" id="IPR008278">
    <property type="entry name" value="4-PPantetheinyl_Trfase_dom"/>
</dbReference>
<comment type="similarity">
    <text evidence="3 11">Belongs to the Mediator complex subunit 31 family.</text>
</comment>
<organism evidence="14 15">
    <name type="scientific">Blomia tropicalis</name>
    <name type="common">Mite</name>
    <dbReference type="NCBI Taxonomy" id="40697"/>
    <lineage>
        <taxon>Eukaryota</taxon>
        <taxon>Metazoa</taxon>
        <taxon>Ecdysozoa</taxon>
        <taxon>Arthropoda</taxon>
        <taxon>Chelicerata</taxon>
        <taxon>Arachnida</taxon>
        <taxon>Acari</taxon>
        <taxon>Acariformes</taxon>
        <taxon>Sarcoptiformes</taxon>
        <taxon>Astigmata</taxon>
        <taxon>Glycyphagoidea</taxon>
        <taxon>Echimyopodidae</taxon>
        <taxon>Blomia</taxon>
    </lineage>
</organism>
<dbReference type="GO" id="GO:0006355">
    <property type="term" value="P:regulation of DNA-templated transcription"/>
    <property type="evidence" value="ECO:0007669"/>
    <property type="project" value="InterPro"/>
</dbReference>
<evidence type="ECO:0000256" key="3">
    <source>
        <dbReference type="ARBA" id="ARBA00006378"/>
    </source>
</evidence>
<dbReference type="GO" id="GO:0016592">
    <property type="term" value="C:mediator complex"/>
    <property type="evidence" value="ECO:0007669"/>
    <property type="project" value="InterPro"/>
</dbReference>
<comment type="catalytic activity">
    <reaction evidence="9">
        <text>apo-[ACP] + CoA = holo-[ACP] + adenosine 3',5'-bisphosphate + H(+)</text>
        <dbReference type="Rhea" id="RHEA:12068"/>
        <dbReference type="Rhea" id="RHEA-COMP:9685"/>
        <dbReference type="Rhea" id="RHEA-COMP:9690"/>
        <dbReference type="ChEBI" id="CHEBI:15378"/>
        <dbReference type="ChEBI" id="CHEBI:29999"/>
        <dbReference type="ChEBI" id="CHEBI:57287"/>
        <dbReference type="ChEBI" id="CHEBI:58343"/>
        <dbReference type="ChEBI" id="CHEBI:64479"/>
        <dbReference type="EC" id="2.7.8.7"/>
    </reaction>
    <physiologicalReaction direction="left-to-right" evidence="9">
        <dbReference type="Rhea" id="RHEA:12069"/>
    </physiologicalReaction>
</comment>
<evidence type="ECO:0000313" key="14">
    <source>
        <dbReference type="EMBL" id="KAJ6218436.1"/>
    </source>
</evidence>
<dbReference type="AlphaFoldDB" id="A0A9Q0RL79"/>
<keyword evidence="4" id="KW-0808">Transferase</keyword>
<keyword evidence="7 11" id="KW-0804">Transcription</keyword>
<accession>A0A9Q0RL79</accession>
<keyword evidence="15" id="KW-1185">Reference proteome</keyword>